<feature type="non-terminal residue" evidence="1">
    <location>
        <position position="132"/>
    </location>
</feature>
<name>A0A0S3T824_PHAAN</name>
<organism evidence="1 2">
    <name type="scientific">Vigna angularis var. angularis</name>
    <dbReference type="NCBI Taxonomy" id="157739"/>
    <lineage>
        <taxon>Eukaryota</taxon>
        <taxon>Viridiplantae</taxon>
        <taxon>Streptophyta</taxon>
        <taxon>Embryophyta</taxon>
        <taxon>Tracheophyta</taxon>
        <taxon>Spermatophyta</taxon>
        <taxon>Magnoliopsida</taxon>
        <taxon>eudicotyledons</taxon>
        <taxon>Gunneridae</taxon>
        <taxon>Pentapetalae</taxon>
        <taxon>rosids</taxon>
        <taxon>fabids</taxon>
        <taxon>Fabales</taxon>
        <taxon>Fabaceae</taxon>
        <taxon>Papilionoideae</taxon>
        <taxon>50 kb inversion clade</taxon>
        <taxon>NPAAA clade</taxon>
        <taxon>indigoferoid/millettioid clade</taxon>
        <taxon>Phaseoleae</taxon>
        <taxon>Vigna</taxon>
    </lineage>
</organism>
<accession>A0A0S3T824</accession>
<evidence type="ECO:0000313" key="1">
    <source>
        <dbReference type="EMBL" id="BAU01092.1"/>
    </source>
</evidence>
<dbReference type="PANTHER" id="PTHR11439:SF517">
    <property type="entry name" value="CYSTEINE-RICH RLK (RECEPTOR-LIKE PROTEIN KINASE) 8"/>
    <property type="match status" value="1"/>
</dbReference>
<dbReference type="PANTHER" id="PTHR11439">
    <property type="entry name" value="GAG-POL-RELATED RETROTRANSPOSON"/>
    <property type="match status" value="1"/>
</dbReference>
<gene>
    <name evidence="1" type="primary">Vigan.11G025000</name>
    <name evidence="1" type="ORF">VIGAN_11025000</name>
</gene>
<evidence type="ECO:0000313" key="2">
    <source>
        <dbReference type="Proteomes" id="UP000291084"/>
    </source>
</evidence>
<dbReference type="EMBL" id="AP015044">
    <property type="protein sequence ID" value="BAU01092.1"/>
    <property type="molecule type" value="Genomic_DNA"/>
</dbReference>
<protein>
    <recommendedName>
        <fullName evidence="3">Reverse transcriptase Ty1/copia-type domain-containing protein</fullName>
    </recommendedName>
</protein>
<evidence type="ECO:0008006" key="3">
    <source>
        <dbReference type="Google" id="ProtNLM"/>
    </source>
</evidence>
<dbReference type="AlphaFoldDB" id="A0A0S3T824"/>
<dbReference type="Proteomes" id="UP000291084">
    <property type="component" value="Chromosome 11"/>
</dbReference>
<proteinExistence type="predicted"/>
<sequence length="132" mass="15114">MFVHQRRYISEVLKRFGMEGCNNANVPVIENTKMFIQADDKKVDATLFKQIVGSLRYVCNSRPDISYGVGLVSRFMSDPRQSHISTAKHILRYLKGTIEFGLYFPKKTDGINGVLKAWSDSDWCGDQMDRKS</sequence>
<reference evidence="1 2" key="1">
    <citation type="journal article" date="2015" name="Sci. Rep.">
        <title>The power of single molecule real-time sequencing technology in the de novo assembly of a eukaryotic genome.</title>
        <authorList>
            <person name="Sakai H."/>
            <person name="Naito K."/>
            <person name="Ogiso-Tanaka E."/>
            <person name="Takahashi Y."/>
            <person name="Iseki K."/>
            <person name="Muto C."/>
            <person name="Satou K."/>
            <person name="Teruya K."/>
            <person name="Shiroma A."/>
            <person name="Shimoji M."/>
            <person name="Hirano T."/>
            <person name="Itoh T."/>
            <person name="Kaga A."/>
            <person name="Tomooka N."/>
        </authorList>
    </citation>
    <scope>NUCLEOTIDE SEQUENCE [LARGE SCALE GENOMIC DNA]</scope>
    <source>
        <strain evidence="2">cv. Shumari</strain>
    </source>
</reference>
<dbReference type="OrthoDB" id="1431035at2759"/>
<keyword evidence="2" id="KW-1185">Reference proteome</keyword>